<gene>
    <name evidence="6" type="ORF">AB8O55_02260</name>
</gene>
<proteinExistence type="inferred from homology"/>
<protein>
    <submittedName>
        <fullName evidence="6">LysR family transcriptional regulator</fullName>
    </submittedName>
</protein>
<keyword evidence="3" id="KW-0238">DNA-binding</keyword>
<dbReference type="PROSITE" id="PS50931">
    <property type="entry name" value="HTH_LYSR"/>
    <property type="match status" value="1"/>
</dbReference>
<dbReference type="Pfam" id="PF03466">
    <property type="entry name" value="LysR_substrate"/>
    <property type="match status" value="1"/>
</dbReference>
<name>A0ABV4CAS4_9PSEU</name>
<dbReference type="InterPro" id="IPR036390">
    <property type="entry name" value="WH_DNA-bd_sf"/>
</dbReference>
<keyword evidence="4" id="KW-0804">Transcription</keyword>
<dbReference type="SUPFAM" id="SSF46785">
    <property type="entry name" value="Winged helix' DNA-binding domain"/>
    <property type="match status" value="1"/>
</dbReference>
<dbReference type="Pfam" id="PF00126">
    <property type="entry name" value="HTH_1"/>
    <property type="match status" value="1"/>
</dbReference>
<dbReference type="EMBL" id="JBGEHV010000002">
    <property type="protein sequence ID" value="MEY8038209.1"/>
    <property type="molecule type" value="Genomic_DNA"/>
</dbReference>
<sequence>MFSFEQLRGFVAVAEELHFGRAADRLAMTQPPLSRQIQKLERAVGVRLFERDNRRVALTPAGAAFVAEARRLLALADRAPDVARRISAGSRGTLRIGFTAASAYGTLGQLLNRLEEALPQIDVELSEMVTGEQVAALRGGELDLGLARPPFDGEFGSRVLRRERMLVAVPEDHPLARRGAPVAAADLVDLPLIMHSPSKARYFYDLVVGLVPIAHRNVMHVVSQILTMVWLVAAGRGIAFVPESATGLGIPGVVHLELAGAPDDPVELHLLWTRDSRNPALWRALDAVDQLMPDGYHSMQNNSWTAS</sequence>
<evidence type="ECO:0000313" key="6">
    <source>
        <dbReference type="EMBL" id="MEY8038209.1"/>
    </source>
</evidence>
<dbReference type="PRINTS" id="PR00039">
    <property type="entry name" value="HTHLYSR"/>
</dbReference>
<feature type="domain" description="HTH lysR-type" evidence="5">
    <location>
        <begin position="2"/>
        <end position="59"/>
    </location>
</feature>
<evidence type="ECO:0000259" key="5">
    <source>
        <dbReference type="PROSITE" id="PS50931"/>
    </source>
</evidence>
<evidence type="ECO:0000313" key="7">
    <source>
        <dbReference type="Proteomes" id="UP001564626"/>
    </source>
</evidence>
<dbReference type="Gene3D" id="3.40.190.10">
    <property type="entry name" value="Periplasmic binding protein-like II"/>
    <property type="match status" value="2"/>
</dbReference>
<reference evidence="6 7" key="1">
    <citation type="submission" date="2024-08" db="EMBL/GenBank/DDBJ databases">
        <title>Genome mining of Saccharopolyspora cebuensis PGLac3 from Nigerian medicinal plant.</title>
        <authorList>
            <person name="Ezeobiora C.E."/>
            <person name="Igbokwe N.H."/>
            <person name="Amin D.H."/>
            <person name="Mendie U.E."/>
        </authorList>
    </citation>
    <scope>NUCLEOTIDE SEQUENCE [LARGE SCALE GENOMIC DNA]</scope>
    <source>
        <strain evidence="6 7">PGLac3</strain>
    </source>
</reference>
<keyword evidence="2" id="KW-0805">Transcription regulation</keyword>
<dbReference type="Gene3D" id="1.10.10.10">
    <property type="entry name" value="Winged helix-like DNA-binding domain superfamily/Winged helix DNA-binding domain"/>
    <property type="match status" value="1"/>
</dbReference>
<dbReference type="RefSeq" id="WP_345360947.1">
    <property type="nucleotide sequence ID" value="NZ_BAABII010000005.1"/>
</dbReference>
<comment type="caution">
    <text evidence="6">The sequence shown here is derived from an EMBL/GenBank/DDBJ whole genome shotgun (WGS) entry which is preliminary data.</text>
</comment>
<dbReference type="Proteomes" id="UP001564626">
    <property type="component" value="Unassembled WGS sequence"/>
</dbReference>
<dbReference type="PANTHER" id="PTHR30346:SF0">
    <property type="entry name" value="HCA OPERON TRANSCRIPTIONAL ACTIVATOR HCAR"/>
    <property type="match status" value="1"/>
</dbReference>
<accession>A0ABV4CAS4</accession>
<organism evidence="6 7">
    <name type="scientific">Saccharopolyspora cebuensis</name>
    <dbReference type="NCBI Taxonomy" id="418759"/>
    <lineage>
        <taxon>Bacteria</taxon>
        <taxon>Bacillati</taxon>
        <taxon>Actinomycetota</taxon>
        <taxon>Actinomycetes</taxon>
        <taxon>Pseudonocardiales</taxon>
        <taxon>Pseudonocardiaceae</taxon>
        <taxon>Saccharopolyspora</taxon>
    </lineage>
</organism>
<evidence type="ECO:0000256" key="1">
    <source>
        <dbReference type="ARBA" id="ARBA00009437"/>
    </source>
</evidence>
<keyword evidence="7" id="KW-1185">Reference proteome</keyword>
<evidence type="ECO:0000256" key="4">
    <source>
        <dbReference type="ARBA" id="ARBA00023163"/>
    </source>
</evidence>
<evidence type="ECO:0000256" key="2">
    <source>
        <dbReference type="ARBA" id="ARBA00023015"/>
    </source>
</evidence>
<dbReference type="InterPro" id="IPR000847">
    <property type="entry name" value="LysR_HTH_N"/>
</dbReference>
<evidence type="ECO:0000256" key="3">
    <source>
        <dbReference type="ARBA" id="ARBA00023125"/>
    </source>
</evidence>
<dbReference type="InterPro" id="IPR036388">
    <property type="entry name" value="WH-like_DNA-bd_sf"/>
</dbReference>
<dbReference type="InterPro" id="IPR005119">
    <property type="entry name" value="LysR_subst-bd"/>
</dbReference>
<comment type="similarity">
    <text evidence="1">Belongs to the LysR transcriptional regulatory family.</text>
</comment>
<dbReference type="SUPFAM" id="SSF53850">
    <property type="entry name" value="Periplasmic binding protein-like II"/>
    <property type="match status" value="1"/>
</dbReference>
<dbReference type="PANTHER" id="PTHR30346">
    <property type="entry name" value="TRANSCRIPTIONAL DUAL REGULATOR HCAR-RELATED"/>
    <property type="match status" value="1"/>
</dbReference>